<sequence length="357" mass="41165">MSAHQSGELNLRQAFHELNKAERTGDYERVLKTCNRILKVAQNDSLVLRYKVLSLIHLSKFEEALQFIKKITSLVSKPKSRDAGEFIFEKAYCEYRMNRPAEALKTLRDAGGELDFRCKELMAQLHYRLEEYDECYRLYKDLVKNSADEFDNEREANLLAVCAQLRYSNEHQPEVQSVAADSFEQLYNNACGLIAAKEYAEALNVLGEAEVKYNSSISNQEDHTDDELTTIKLQKAYCLHMLKQVEEASKIYALILDQKPNDPTLVAIASNNLVCIRRDQNLFDSRKKLKLCQTHQLTQKFTTRQRASICLNNTLLMYFSNQVHLCSWKILFSSGFIVTAKREMKHLVDVAHSCPQK</sequence>
<keyword evidence="5" id="KW-0963">Cytoplasm</keyword>
<dbReference type="GO" id="GO:0005786">
    <property type="term" value="C:signal recognition particle, endoplasmic reticulum targeting"/>
    <property type="evidence" value="ECO:0007669"/>
    <property type="project" value="UniProtKB-KW"/>
</dbReference>
<dbReference type="GO" id="GO:0043022">
    <property type="term" value="F:ribosome binding"/>
    <property type="evidence" value="ECO:0007669"/>
    <property type="project" value="TreeGrafter"/>
</dbReference>
<dbReference type="InterPro" id="IPR031545">
    <property type="entry name" value="SRP72_TPR-like"/>
</dbReference>
<evidence type="ECO:0000256" key="7">
    <source>
        <dbReference type="ARBA" id="ARBA00022803"/>
    </source>
</evidence>
<dbReference type="GO" id="GO:0005783">
    <property type="term" value="C:endoplasmic reticulum"/>
    <property type="evidence" value="ECO:0007669"/>
    <property type="project" value="UniProtKB-SubCell"/>
</dbReference>
<reference evidence="11 12" key="2">
    <citation type="submission" date="2018-11" db="EMBL/GenBank/DDBJ databases">
        <authorList>
            <consortium name="Pathogen Informatics"/>
        </authorList>
    </citation>
    <scope>NUCLEOTIDE SEQUENCE [LARGE SCALE GENOMIC DNA]</scope>
</reference>
<proteinExistence type="inferred from homology"/>
<dbReference type="InterPro" id="IPR026270">
    <property type="entry name" value="SRP72"/>
</dbReference>
<evidence type="ECO:0000256" key="1">
    <source>
        <dbReference type="ARBA" id="ARBA00004240"/>
    </source>
</evidence>
<protein>
    <recommendedName>
        <fullName evidence="4">Signal recognition particle subunit SRP72</fullName>
    </recommendedName>
</protein>
<evidence type="ECO:0000256" key="4">
    <source>
        <dbReference type="ARBA" id="ARBA00018350"/>
    </source>
</evidence>
<evidence type="ECO:0000256" key="8">
    <source>
        <dbReference type="ARBA" id="ARBA00022824"/>
    </source>
</evidence>
<keyword evidence="8" id="KW-0256">Endoplasmic reticulum</keyword>
<comment type="similarity">
    <text evidence="3">Belongs to the SRP72 family.</text>
</comment>
<dbReference type="WBParaSite" id="SBAD_0000765501-mRNA-1">
    <property type="protein sequence ID" value="SBAD_0000765501-mRNA-1"/>
    <property type="gene ID" value="SBAD_0000765501"/>
</dbReference>
<dbReference type="InterPro" id="IPR011990">
    <property type="entry name" value="TPR-like_helical_dom_sf"/>
</dbReference>
<dbReference type="SUPFAM" id="SSF48452">
    <property type="entry name" value="TPR-like"/>
    <property type="match status" value="1"/>
</dbReference>
<keyword evidence="12" id="KW-1185">Reference proteome</keyword>
<evidence type="ECO:0000313" key="12">
    <source>
        <dbReference type="Proteomes" id="UP000270296"/>
    </source>
</evidence>
<evidence type="ECO:0000256" key="2">
    <source>
        <dbReference type="ARBA" id="ARBA00004496"/>
    </source>
</evidence>
<gene>
    <name evidence="11" type="ORF">SBAD_LOCUS7380</name>
</gene>
<evidence type="ECO:0000256" key="10">
    <source>
        <dbReference type="ARBA" id="ARBA00023274"/>
    </source>
</evidence>
<keyword evidence="7" id="KW-0802">TPR repeat</keyword>
<dbReference type="AlphaFoldDB" id="A0A183IUT3"/>
<dbReference type="GO" id="GO:0008312">
    <property type="term" value="F:7S RNA binding"/>
    <property type="evidence" value="ECO:0007669"/>
    <property type="project" value="TreeGrafter"/>
</dbReference>
<organism evidence="13">
    <name type="scientific">Soboliphyme baturini</name>
    <dbReference type="NCBI Taxonomy" id="241478"/>
    <lineage>
        <taxon>Eukaryota</taxon>
        <taxon>Metazoa</taxon>
        <taxon>Ecdysozoa</taxon>
        <taxon>Nematoda</taxon>
        <taxon>Enoplea</taxon>
        <taxon>Dorylaimia</taxon>
        <taxon>Dioctophymatida</taxon>
        <taxon>Dioctophymatoidea</taxon>
        <taxon>Soboliphymatidae</taxon>
        <taxon>Soboliphyme</taxon>
    </lineage>
</organism>
<keyword evidence="10" id="KW-0687">Ribonucleoprotein</keyword>
<dbReference type="OrthoDB" id="5421607at2759"/>
<dbReference type="GO" id="GO:0006614">
    <property type="term" value="P:SRP-dependent cotranslational protein targeting to membrane"/>
    <property type="evidence" value="ECO:0007669"/>
    <property type="project" value="InterPro"/>
</dbReference>
<evidence type="ECO:0000313" key="11">
    <source>
        <dbReference type="EMBL" id="VDP12897.1"/>
    </source>
</evidence>
<evidence type="ECO:0000256" key="9">
    <source>
        <dbReference type="ARBA" id="ARBA00023135"/>
    </source>
</evidence>
<evidence type="ECO:0000313" key="13">
    <source>
        <dbReference type="WBParaSite" id="SBAD_0000765501-mRNA-1"/>
    </source>
</evidence>
<dbReference type="EMBL" id="UZAM01010572">
    <property type="protein sequence ID" value="VDP12897.1"/>
    <property type="molecule type" value="Genomic_DNA"/>
</dbReference>
<keyword evidence="9" id="KW-0733">Signal recognition particle</keyword>
<dbReference type="PANTHER" id="PTHR14094:SF9">
    <property type="entry name" value="SIGNAL RECOGNITION PARTICLE SUBUNIT SRP72"/>
    <property type="match status" value="1"/>
</dbReference>
<dbReference type="PANTHER" id="PTHR14094">
    <property type="entry name" value="SIGNAL RECOGNITION PARTICLE 72"/>
    <property type="match status" value="1"/>
</dbReference>
<reference evidence="13" key="1">
    <citation type="submission" date="2016-06" db="UniProtKB">
        <authorList>
            <consortium name="WormBaseParasite"/>
        </authorList>
    </citation>
    <scope>IDENTIFICATION</scope>
</reference>
<evidence type="ECO:0000256" key="6">
    <source>
        <dbReference type="ARBA" id="ARBA00022737"/>
    </source>
</evidence>
<evidence type="ECO:0000256" key="5">
    <source>
        <dbReference type="ARBA" id="ARBA00022490"/>
    </source>
</evidence>
<comment type="subcellular location">
    <subcellularLocation>
        <location evidence="2">Cytoplasm</location>
    </subcellularLocation>
    <subcellularLocation>
        <location evidence="1">Endoplasmic reticulum</location>
    </subcellularLocation>
</comment>
<dbReference type="Gene3D" id="1.25.40.10">
    <property type="entry name" value="Tetratricopeptide repeat domain"/>
    <property type="match status" value="2"/>
</dbReference>
<accession>A0A183IUT3</accession>
<dbReference type="FunFam" id="1.25.40.10:FF:000062">
    <property type="entry name" value="Signal recognition particle subunit SRP72"/>
    <property type="match status" value="1"/>
</dbReference>
<evidence type="ECO:0000256" key="3">
    <source>
        <dbReference type="ARBA" id="ARBA00007676"/>
    </source>
</evidence>
<dbReference type="Pfam" id="PF17004">
    <property type="entry name" value="SRP_TPR_like"/>
    <property type="match status" value="1"/>
</dbReference>
<dbReference type="Proteomes" id="UP000270296">
    <property type="component" value="Unassembled WGS sequence"/>
</dbReference>
<name>A0A183IUT3_9BILA</name>
<keyword evidence="6" id="KW-0677">Repeat</keyword>